<reference evidence="3 4" key="1">
    <citation type="journal article" date="2016" name="Front. Microbiol.">
        <title>Genomic Resource of Rice Seed Associated Bacteria.</title>
        <authorList>
            <person name="Midha S."/>
            <person name="Bansal K."/>
            <person name="Sharma S."/>
            <person name="Kumar N."/>
            <person name="Patil P.P."/>
            <person name="Chaudhry V."/>
            <person name="Patil P.B."/>
        </authorList>
    </citation>
    <scope>NUCLEOTIDE SEQUENCE [LARGE SCALE GENOMIC DNA]</scope>
    <source>
        <strain evidence="3 4">NS220</strain>
    </source>
</reference>
<evidence type="ECO:0000313" key="4">
    <source>
        <dbReference type="Proteomes" id="UP000075025"/>
    </source>
</evidence>
<evidence type="ECO:0000256" key="2">
    <source>
        <dbReference type="ARBA" id="ARBA00023295"/>
    </source>
</evidence>
<dbReference type="GO" id="GO:0016052">
    <property type="term" value="P:carbohydrate catabolic process"/>
    <property type="evidence" value="ECO:0007669"/>
    <property type="project" value="InterPro"/>
</dbReference>
<proteinExistence type="predicted"/>
<protein>
    <submittedName>
        <fullName evidence="3">Alpha-galactosidase</fullName>
    </submittedName>
</protein>
<gene>
    <name evidence="3" type="ORF">NS220_06455</name>
</gene>
<dbReference type="InterPro" id="IPR013785">
    <property type="entry name" value="Aldolase_TIM"/>
</dbReference>
<dbReference type="PRINTS" id="PR00743">
    <property type="entry name" value="GLHYDRLASE36"/>
</dbReference>
<dbReference type="OrthoDB" id="9758822at2"/>
<dbReference type="AlphaFoldDB" id="A0A147EYG5"/>
<accession>A0A147EYG5</accession>
<name>A0A147EYG5_MICTE</name>
<dbReference type="InterPro" id="IPR017853">
    <property type="entry name" value="GH"/>
</dbReference>
<dbReference type="CDD" id="cd14791">
    <property type="entry name" value="GH36"/>
    <property type="match status" value="1"/>
</dbReference>
<dbReference type="Gene3D" id="3.20.20.70">
    <property type="entry name" value="Aldolase class I"/>
    <property type="match status" value="1"/>
</dbReference>
<evidence type="ECO:0000313" key="3">
    <source>
        <dbReference type="EMBL" id="KTR95315.1"/>
    </source>
</evidence>
<organism evidence="3 4">
    <name type="scientific">Microbacterium testaceum</name>
    <name type="common">Aureobacterium testaceum</name>
    <name type="synonym">Brevibacterium testaceum</name>
    <dbReference type="NCBI Taxonomy" id="2033"/>
    <lineage>
        <taxon>Bacteria</taxon>
        <taxon>Bacillati</taxon>
        <taxon>Actinomycetota</taxon>
        <taxon>Actinomycetes</taxon>
        <taxon>Micrococcales</taxon>
        <taxon>Microbacteriaceae</taxon>
        <taxon>Microbacterium</taxon>
    </lineage>
</organism>
<dbReference type="GO" id="GO:0004557">
    <property type="term" value="F:alpha-galactosidase activity"/>
    <property type="evidence" value="ECO:0007669"/>
    <property type="project" value="InterPro"/>
</dbReference>
<keyword evidence="1" id="KW-0378">Hydrolase</keyword>
<dbReference type="InterPro" id="IPR050985">
    <property type="entry name" value="Alpha-glycosidase_related"/>
</dbReference>
<evidence type="ECO:0000256" key="1">
    <source>
        <dbReference type="ARBA" id="ARBA00022801"/>
    </source>
</evidence>
<dbReference type="Pfam" id="PF02065">
    <property type="entry name" value="Melibiase"/>
    <property type="match status" value="1"/>
</dbReference>
<dbReference type="EMBL" id="LDRT01000035">
    <property type="protein sequence ID" value="KTR95315.1"/>
    <property type="molecule type" value="Genomic_DNA"/>
</dbReference>
<keyword evidence="2" id="KW-0326">Glycosidase</keyword>
<sequence length="718" mass="78167">MTTTQPTATGAEPTLAWGNDSVTLTFDWDAESPVACSAVTVAGHTVPVHRVPAVEILTADAGHRPASARLAHTEHGARLRYVDHHEIVDGGTRRLVIRERSGDLEVRLELTAHHGVAAITSRVTASNVGEGRIVLRAVASWVAGFTARDHSGDALTGWERLTGTDDWLGEGRWTRAPLRGPDFVPLAEHLTGHNPRGALSAVSTGTWSTAQQLPTGILESREASLALAWQIEHNGAWRWEIGEDTAGAYLALSGPTDADSGWSRVLAPAESFESVPATLAFGRDAVSAIGALTDHRRATRRAHPDNTAMPVIFNDYMNTLDGDPSTEKLLPLIRAAAEVGAEVFCIDAGWYDDSGYWWDSVGAWMPSTTRFPGGFDEVIDAIRAEGMIAGLWLEPEVVGIQSPIADTLPAEAFLQRNGERVVEHDRFHLDLRHPAARAHLDAVVDRLVSEFGIGFFKVDYNINPGPGTDLDADSVGDGLLRHNRAHLDWLDGVLDRHPDLIIENCSSGAMRMDYAMLSRLAMQSTSDQQDFRKYPPIAASAPISILPEQAASWAYPQPEMDAEESSFCLVTGLLGRFYVSGHLNRMSAEQRSRVATAITVAQQLRGEIATAHPHWPLGLPRWDDAWLALGLRGTDGDLVSIWRRGGANATTLSFPHLVGHDVEVTPVFPLDLPAWHTDWDATTGTLHVRGTDTRLAARTLRLSYRLPEVDDDARTGSH</sequence>
<dbReference type="RefSeq" id="WP_058623260.1">
    <property type="nucleotide sequence ID" value="NZ_LDRT01000035.1"/>
</dbReference>
<dbReference type="SUPFAM" id="SSF51445">
    <property type="entry name" value="(Trans)glycosidases"/>
    <property type="match status" value="1"/>
</dbReference>
<dbReference type="PATRIC" id="fig|2033.6.peg.2266"/>
<dbReference type="PANTHER" id="PTHR43053:SF3">
    <property type="entry name" value="ALPHA-GALACTOSIDASE C-RELATED"/>
    <property type="match status" value="1"/>
</dbReference>
<dbReference type="Gene3D" id="2.70.98.60">
    <property type="entry name" value="alpha-galactosidase from lactobacil brevis"/>
    <property type="match status" value="1"/>
</dbReference>
<dbReference type="InterPro" id="IPR002252">
    <property type="entry name" value="Glyco_hydro_36"/>
</dbReference>
<dbReference type="Proteomes" id="UP000075025">
    <property type="component" value="Unassembled WGS sequence"/>
</dbReference>
<dbReference type="PANTHER" id="PTHR43053">
    <property type="entry name" value="GLYCOSIDASE FAMILY 31"/>
    <property type="match status" value="1"/>
</dbReference>
<dbReference type="InterPro" id="IPR038417">
    <property type="entry name" value="Alpga-gal_N_sf"/>
</dbReference>
<comment type="caution">
    <text evidence="3">The sequence shown here is derived from an EMBL/GenBank/DDBJ whole genome shotgun (WGS) entry which is preliminary data.</text>
</comment>